<evidence type="ECO:0000256" key="6">
    <source>
        <dbReference type="ARBA" id="ARBA00022741"/>
    </source>
</evidence>
<dbReference type="UniPathway" id="UPA00077">
    <property type="reaction ID" value="UER00155"/>
</dbReference>
<evidence type="ECO:0000313" key="14">
    <source>
        <dbReference type="EMBL" id="RPF72704.1"/>
    </source>
</evidence>
<dbReference type="Pfam" id="PF01288">
    <property type="entry name" value="HPPK"/>
    <property type="match status" value="1"/>
</dbReference>
<dbReference type="Proteomes" id="UP000275232">
    <property type="component" value="Unassembled WGS sequence"/>
</dbReference>
<name>A0A3N5CU05_9SPHN</name>
<evidence type="ECO:0000256" key="1">
    <source>
        <dbReference type="ARBA" id="ARBA00005051"/>
    </source>
</evidence>
<dbReference type="SUPFAM" id="SSF55083">
    <property type="entry name" value="6-hydroxymethyl-7,8-dihydropterin pyrophosphokinase, HPPK"/>
    <property type="match status" value="1"/>
</dbReference>
<dbReference type="GO" id="GO:0003848">
    <property type="term" value="F:2-amino-4-hydroxy-6-hydroxymethyldihydropteridine diphosphokinase activity"/>
    <property type="evidence" value="ECO:0007669"/>
    <property type="project" value="UniProtKB-EC"/>
</dbReference>
<comment type="function">
    <text evidence="10">Catalyzes the transfer of pyrophosphate from adenosine triphosphate (ATP) to 6-hydroxymethyl-7,8-dihydropterin, an enzymatic step in folate biosynthesis pathway.</text>
</comment>
<comment type="caution">
    <text evidence="14">The sequence shown here is derived from an EMBL/GenBank/DDBJ whole genome shotgun (WGS) entry which is preliminary data.</text>
</comment>
<dbReference type="CDD" id="cd00483">
    <property type="entry name" value="HPPK"/>
    <property type="match status" value="1"/>
</dbReference>
<evidence type="ECO:0000256" key="2">
    <source>
        <dbReference type="ARBA" id="ARBA00005810"/>
    </source>
</evidence>
<organism evidence="14 15">
    <name type="scientific">Aurantiacibacter spongiae</name>
    <dbReference type="NCBI Taxonomy" id="2488860"/>
    <lineage>
        <taxon>Bacteria</taxon>
        <taxon>Pseudomonadati</taxon>
        <taxon>Pseudomonadota</taxon>
        <taxon>Alphaproteobacteria</taxon>
        <taxon>Sphingomonadales</taxon>
        <taxon>Erythrobacteraceae</taxon>
        <taxon>Aurantiacibacter</taxon>
    </lineage>
</organism>
<gene>
    <name evidence="14" type="primary">folK</name>
    <name evidence="14" type="ORF">EG799_05525</name>
</gene>
<keyword evidence="6" id="KW-0547">Nucleotide-binding</keyword>
<keyword evidence="5 14" id="KW-0808">Transferase</keyword>
<feature type="domain" description="7,8-dihydro-6-hydroxymethylpterin-pyrophosphokinase" evidence="13">
    <location>
        <begin position="94"/>
        <end position="105"/>
    </location>
</feature>
<dbReference type="OrthoDB" id="9808041at2"/>
<dbReference type="AlphaFoldDB" id="A0A3N5CU05"/>
<evidence type="ECO:0000259" key="13">
    <source>
        <dbReference type="PROSITE" id="PS00794"/>
    </source>
</evidence>
<comment type="similarity">
    <text evidence="2">Belongs to the HPPK family.</text>
</comment>
<evidence type="ECO:0000256" key="10">
    <source>
        <dbReference type="ARBA" id="ARBA00029409"/>
    </source>
</evidence>
<dbReference type="Gene3D" id="3.30.70.560">
    <property type="entry name" value="7,8-Dihydro-6-hydroxymethylpterin-pyrophosphokinase HPPK"/>
    <property type="match status" value="1"/>
</dbReference>
<evidence type="ECO:0000256" key="9">
    <source>
        <dbReference type="ARBA" id="ARBA00022909"/>
    </source>
</evidence>
<sequence length="161" mass="17439">MSAPRFLIALGSNCRLPDIGLPRAVVAHAMDRLEETAGQVVARSPIIDSRPVGPSRRTFANSAVVIESELAPPAMLALLQDLEVQMGRKRRGQRWGPRTLDLDIVLWSGGLHASPGLRIPHPLFGQRFFVTGPAAAIAPDWRDPATGLSVAQINSRLSKPR</sequence>
<dbReference type="EMBL" id="RPFZ01000001">
    <property type="protein sequence ID" value="RPF72704.1"/>
    <property type="molecule type" value="Genomic_DNA"/>
</dbReference>
<evidence type="ECO:0000256" key="5">
    <source>
        <dbReference type="ARBA" id="ARBA00022679"/>
    </source>
</evidence>
<dbReference type="GO" id="GO:0016301">
    <property type="term" value="F:kinase activity"/>
    <property type="evidence" value="ECO:0007669"/>
    <property type="project" value="UniProtKB-KW"/>
</dbReference>
<dbReference type="PANTHER" id="PTHR43071">
    <property type="entry name" value="2-AMINO-4-HYDROXY-6-HYDROXYMETHYLDIHYDROPTERIDINE PYROPHOSPHOKINASE"/>
    <property type="match status" value="1"/>
</dbReference>
<protein>
    <recommendedName>
        <fullName evidence="4">2-amino-4-hydroxy-6-hydroxymethyldihydropteridine pyrophosphokinase</fullName>
        <ecNumber evidence="3">2.7.6.3</ecNumber>
    </recommendedName>
    <alternativeName>
        <fullName evidence="11">6-hydroxymethyl-7,8-dihydropterin pyrophosphokinase</fullName>
    </alternativeName>
    <alternativeName>
        <fullName evidence="12">7,8-dihydro-6-hydroxymethylpterin-pyrophosphokinase</fullName>
    </alternativeName>
</protein>
<keyword evidence="8" id="KW-0067">ATP-binding</keyword>
<evidence type="ECO:0000256" key="4">
    <source>
        <dbReference type="ARBA" id="ARBA00016218"/>
    </source>
</evidence>
<dbReference type="InterPro" id="IPR035907">
    <property type="entry name" value="Hppk_sf"/>
</dbReference>
<dbReference type="GO" id="GO:0005524">
    <property type="term" value="F:ATP binding"/>
    <property type="evidence" value="ECO:0007669"/>
    <property type="project" value="UniProtKB-KW"/>
</dbReference>
<proteinExistence type="inferred from homology"/>
<evidence type="ECO:0000313" key="15">
    <source>
        <dbReference type="Proteomes" id="UP000275232"/>
    </source>
</evidence>
<comment type="pathway">
    <text evidence="1">Cofactor biosynthesis; tetrahydrofolate biosynthesis; 2-amino-4-hydroxy-6-hydroxymethyl-7,8-dihydropteridine diphosphate from 7,8-dihydroneopterin triphosphate: step 4/4.</text>
</comment>
<evidence type="ECO:0000256" key="8">
    <source>
        <dbReference type="ARBA" id="ARBA00022840"/>
    </source>
</evidence>
<evidence type="ECO:0000256" key="3">
    <source>
        <dbReference type="ARBA" id="ARBA00013253"/>
    </source>
</evidence>
<evidence type="ECO:0000256" key="11">
    <source>
        <dbReference type="ARBA" id="ARBA00029766"/>
    </source>
</evidence>
<dbReference type="NCBIfam" id="TIGR01498">
    <property type="entry name" value="folK"/>
    <property type="match status" value="1"/>
</dbReference>
<dbReference type="EC" id="2.7.6.3" evidence="3"/>
<dbReference type="PANTHER" id="PTHR43071:SF1">
    <property type="entry name" value="2-AMINO-4-HYDROXY-6-HYDROXYMETHYLDIHYDROPTERIDINE PYROPHOSPHOKINASE"/>
    <property type="match status" value="1"/>
</dbReference>
<reference evidence="14 15" key="1">
    <citation type="submission" date="2018-11" db="EMBL/GenBank/DDBJ databases">
        <title>Erythrobacter spongiae sp. nov., isolated from a marine sponge.</title>
        <authorList>
            <person name="Zhuang L."/>
            <person name="Luo L."/>
        </authorList>
    </citation>
    <scope>NUCLEOTIDE SEQUENCE [LARGE SCALE GENOMIC DNA]</scope>
    <source>
        <strain evidence="14 15">HN-E23</strain>
    </source>
</reference>
<keyword evidence="7 14" id="KW-0418">Kinase</keyword>
<dbReference type="GO" id="GO:0046656">
    <property type="term" value="P:folic acid biosynthetic process"/>
    <property type="evidence" value="ECO:0007669"/>
    <property type="project" value="UniProtKB-KW"/>
</dbReference>
<dbReference type="InterPro" id="IPR000550">
    <property type="entry name" value="Hppk"/>
</dbReference>
<accession>A0A3N5CU05</accession>
<dbReference type="GO" id="GO:0046654">
    <property type="term" value="P:tetrahydrofolate biosynthetic process"/>
    <property type="evidence" value="ECO:0007669"/>
    <property type="project" value="UniProtKB-UniPathway"/>
</dbReference>
<evidence type="ECO:0000256" key="12">
    <source>
        <dbReference type="ARBA" id="ARBA00033413"/>
    </source>
</evidence>
<keyword evidence="9" id="KW-0289">Folate biosynthesis</keyword>
<keyword evidence="15" id="KW-1185">Reference proteome</keyword>
<evidence type="ECO:0000256" key="7">
    <source>
        <dbReference type="ARBA" id="ARBA00022777"/>
    </source>
</evidence>
<dbReference type="PROSITE" id="PS00794">
    <property type="entry name" value="HPPK"/>
    <property type="match status" value="1"/>
</dbReference>